<evidence type="ECO:0000313" key="2">
    <source>
        <dbReference type="EMBL" id="CAB9497888.1"/>
    </source>
</evidence>
<dbReference type="Proteomes" id="UP001153069">
    <property type="component" value="Unassembled WGS sequence"/>
</dbReference>
<dbReference type="EMBL" id="CAICTM010000027">
    <property type="protein sequence ID" value="CAB9497888.1"/>
    <property type="molecule type" value="Genomic_DNA"/>
</dbReference>
<gene>
    <name evidence="2" type="ORF">SEMRO_27_G018300.1</name>
</gene>
<proteinExistence type="predicted"/>
<accession>A0A9N8H0V2</accession>
<organism evidence="2 3">
    <name type="scientific">Seminavis robusta</name>
    <dbReference type="NCBI Taxonomy" id="568900"/>
    <lineage>
        <taxon>Eukaryota</taxon>
        <taxon>Sar</taxon>
        <taxon>Stramenopiles</taxon>
        <taxon>Ochrophyta</taxon>
        <taxon>Bacillariophyta</taxon>
        <taxon>Bacillariophyceae</taxon>
        <taxon>Bacillariophycidae</taxon>
        <taxon>Naviculales</taxon>
        <taxon>Naviculaceae</taxon>
        <taxon>Seminavis</taxon>
    </lineage>
</organism>
<evidence type="ECO:0000256" key="1">
    <source>
        <dbReference type="SAM" id="MobiDB-lite"/>
    </source>
</evidence>
<feature type="region of interest" description="Disordered" evidence="1">
    <location>
        <begin position="210"/>
        <end position="273"/>
    </location>
</feature>
<dbReference type="OrthoDB" id="47504at2759"/>
<sequence>MATARLPFSIISSVFECIYHNKPPIPELQLKIVPVGPTSFKLTPPSFEFEDGLYVLYKTRRPLDFSEIPSHLRHLVASPEATKPSDWRLSGPQYPKTASQFQQRYCYPEGREEYCGTKGGVMWTMYRPDGREDTMVRLFHVYHTFKRLSNKIAKATAKSIDPSNLVSRSKLSLSDAGTTANQFNGSIRMPITEQNRSRINISFHNFVDLTGPRHGSRSKRKIENSDNSSRSSHSPNTTKRSRKSREHQWQRQCRDQCPEPPQRTSASSRCDNASGTAVDNDEILLFHYLLSIEEPISEFVDQGEVELSFRERSGLVGVGKDKETLRRICLMAHRNQFCIIGKEALQYPDYPIVEYDGSQPLDQFCTNE</sequence>
<name>A0A9N8H0V2_9STRA</name>
<feature type="compositionally biased region" description="Polar residues" evidence="1">
    <location>
        <begin position="262"/>
        <end position="273"/>
    </location>
</feature>
<protein>
    <submittedName>
        <fullName evidence="2">Uncharacterized protein</fullName>
    </submittedName>
</protein>
<feature type="compositionally biased region" description="Low complexity" evidence="1">
    <location>
        <begin position="225"/>
        <end position="236"/>
    </location>
</feature>
<feature type="compositionally biased region" description="Basic and acidic residues" evidence="1">
    <location>
        <begin position="246"/>
        <end position="257"/>
    </location>
</feature>
<comment type="caution">
    <text evidence="2">The sequence shown here is derived from an EMBL/GenBank/DDBJ whole genome shotgun (WGS) entry which is preliminary data.</text>
</comment>
<dbReference type="AlphaFoldDB" id="A0A9N8H0V2"/>
<reference evidence="2" key="1">
    <citation type="submission" date="2020-06" db="EMBL/GenBank/DDBJ databases">
        <authorList>
            <consortium name="Plant Systems Biology data submission"/>
        </authorList>
    </citation>
    <scope>NUCLEOTIDE SEQUENCE</scope>
    <source>
        <strain evidence="2">D6</strain>
    </source>
</reference>
<evidence type="ECO:0000313" key="3">
    <source>
        <dbReference type="Proteomes" id="UP001153069"/>
    </source>
</evidence>
<keyword evidence="3" id="KW-1185">Reference proteome</keyword>